<proteinExistence type="predicted"/>
<dbReference type="RefSeq" id="NP_612806.1">
    <property type="nucleotide sequence ID" value="NC_003521.1"/>
</dbReference>
<name>Q8QRS6_9BETA</name>
<feature type="transmembrane region" description="Helical" evidence="1">
    <location>
        <begin position="18"/>
        <end position="35"/>
    </location>
</feature>
<protein>
    <submittedName>
        <fullName evidence="2">Protein US34A</fullName>
    </submittedName>
</protein>
<organism evidence="2 4">
    <name type="scientific">Panine betaherpesvirus 2</name>
    <name type="common">Chimpanzee cytomegalovirus</name>
    <dbReference type="NCBI Taxonomy" id="188763"/>
    <lineage>
        <taxon>Viruses</taxon>
        <taxon>Duplodnaviria</taxon>
        <taxon>Heunggongvirae</taxon>
        <taxon>Peploviricota</taxon>
        <taxon>Herviviricetes</taxon>
        <taxon>Herpesvirales</taxon>
        <taxon>Orthoherpesviridae</taxon>
        <taxon>Betaherpesvirinae</taxon>
        <taxon>Cytomegalovirus</taxon>
        <taxon>Cytomegalovirus paninebeta2</taxon>
    </lineage>
</organism>
<dbReference type="EMBL" id="MZ151943">
    <property type="protein sequence ID" value="QXV67931.1"/>
    <property type="molecule type" value="Genomic_DNA"/>
</dbReference>
<dbReference type="Pfam" id="PF17087">
    <property type="entry name" value="HHV-5_US34A"/>
    <property type="match status" value="1"/>
</dbReference>
<keyword evidence="1" id="KW-1133">Transmembrane helix</keyword>
<gene>
    <name evidence="2" type="primary">US34A</name>
    <name evidence="2" type="ORF">CCMVgp164</name>
</gene>
<dbReference type="EMBL" id="AF480884">
    <property type="protein sequence ID" value="AAM00812.1"/>
    <property type="molecule type" value="Genomic_DNA"/>
</dbReference>
<evidence type="ECO:0000313" key="4">
    <source>
        <dbReference type="Proteomes" id="UP000099188"/>
    </source>
</evidence>
<evidence type="ECO:0000256" key="1">
    <source>
        <dbReference type="SAM" id="Phobius"/>
    </source>
</evidence>
<dbReference type="Proteomes" id="UP000099188">
    <property type="component" value="Segment"/>
</dbReference>
<evidence type="ECO:0000313" key="3">
    <source>
        <dbReference type="EMBL" id="QXV67931.1"/>
    </source>
</evidence>
<keyword evidence="1" id="KW-0812">Transmembrane</keyword>
<reference evidence="2 4" key="1">
    <citation type="journal article" date="2003" name="J. Gen. Virol.">
        <title>The human cytomegalovirus genome revisited: comparison with the chimpanzee cytomegalovirus genome.</title>
        <authorList>
            <person name="Davison A.J."/>
            <person name="Dolan A."/>
            <person name="Akter P."/>
            <person name="Addison C."/>
            <person name="Dargan D.J."/>
            <person name="Alcendor D.J."/>
            <person name="McGeoch D.J."/>
            <person name="Hayward G.S."/>
        </authorList>
    </citation>
    <scope>NUCLEOTIDE SEQUENCE [LARGE SCALE GENOMIC DNA]</scope>
    <source>
        <strain evidence="2">Heberling</strain>
    </source>
</reference>
<reference evidence="3" key="2">
    <citation type="submission" date="2021-05" db="EMBL/GenBank/DDBJ databases">
        <title>Cloning and multi-omic analysis of chimpanzee cytomegalovirus: a resource for comparative functional genomics.</title>
        <authorList>
            <person name="Phan Q.V."/>
        </authorList>
    </citation>
    <scope>NUCLEOTIDE SEQUENCE</scope>
    <source>
        <strain evidence="3">Heberling</strain>
    </source>
</reference>
<accession>Q8QRS6</accession>
<dbReference type="KEGG" id="vg:935594"/>
<keyword evidence="1" id="KW-0472">Membrane</keyword>
<keyword evidence="4" id="KW-1185">Reference proteome</keyword>
<dbReference type="InterPro" id="IPR031384">
    <property type="entry name" value="HHV-5_US34A"/>
</dbReference>
<dbReference type="GeneID" id="935594"/>
<sequence length="62" mass="7665">MKFFKSRARPPRLTVPRVLRFFGYAVLLAVAWQRLKKERAASLRRYEEKMRRQQVRRRQSFP</sequence>
<evidence type="ECO:0000313" key="2">
    <source>
        <dbReference type="EMBL" id="AAM00812.1"/>
    </source>
</evidence>